<dbReference type="Proteomes" id="UP001458880">
    <property type="component" value="Unassembled WGS sequence"/>
</dbReference>
<dbReference type="EMBL" id="JASPKY010000518">
    <property type="protein sequence ID" value="KAK9694212.1"/>
    <property type="molecule type" value="Genomic_DNA"/>
</dbReference>
<sequence>MELTDLVAVCHILDLNYSGFTAREFQDYCKGQEIEHIMITTGVPRGNGQVERTHRTIIPVLTKLSLEEPQRWYKHIDHVQRAVNCTYHRSINSTPFEVLTGVKMRNKDLRRIYETLDRKLQ</sequence>
<dbReference type="GO" id="GO:0015074">
    <property type="term" value="P:DNA integration"/>
    <property type="evidence" value="ECO:0007669"/>
    <property type="project" value="InterPro"/>
</dbReference>
<dbReference type="InterPro" id="IPR001584">
    <property type="entry name" value="Integrase_cat-core"/>
</dbReference>
<dbReference type="SUPFAM" id="SSF53098">
    <property type="entry name" value="Ribonuclease H-like"/>
    <property type="match status" value="1"/>
</dbReference>
<dbReference type="InterPro" id="IPR036397">
    <property type="entry name" value="RNaseH_sf"/>
</dbReference>
<dbReference type="InterPro" id="IPR050951">
    <property type="entry name" value="Retrovirus_Pol_polyprotein"/>
</dbReference>
<name>A0AAW1IWA0_POPJA</name>
<dbReference type="GO" id="GO:0003676">
    <property type="term" value="F:nucleic acid binding"/>
    <property type="evidence" value="ECO:0007669"/>
    <property type="project" value="InterPro"/>
</dbReference>
<protein>
    <recommendedName>
        <fullName evidence="1">Integrase catalytic domain-containing protein</fullName>
    </recommendedName>
</protein>
<feature type="domain" description="Integrase catalytic" evidence="1">
    <location>
        <begin position="1"/>
        <end position="103"/>
    </location>
</feature>
<dbReference type="PROSITE" id="PS50994">
    <property type="entry name" value="INTEGRASE"/>
    <property type="match status" value="1"/>
</dbReference>
<proteinExistence type="predicted"/>
<keyword evidence="3" id="KW-1185">Reference proteome</keyword>
<organism evidence="2 3">
    <name type="scientific">Popillia japonica</name>
    <name type="common">Japanese beetle</name>
    <dbReference type="NCBI Taxonomy" id="7064"/>
    <lineage>
        <taxon>Eukaryota</taxon>
        <taxon>Metazoa</taxon>
        <taxon>Ecdysozoa</taxon>
        <taxon>Arthropoda</taxon>
        <taxon>Hexapoda</taxon>
        <taxon>Insecta</taxon>
        <taxon>Pterygota</taxon>
        <taxon>Neoptera</taxon>
        <taxon>Endopterygota</taxon>
        <taxon>Coleoptera</taxon>
        <taxon>Polyphaga</taxon>
        <taxon>Scarabaeiformia</taxon>
        <taxon>Scarabaeidae</taxon>
        <taxon>Rutelinae</taxon>
        <taxon>Popillia</taxon>
    </lineage>
</organism>
<evidence type="ECO:0000313" key="3">
    <source>
        <dbReference type="Proteomes" id="UP001458880"/>
    </source>
</evidence>
<dbReference type="PANTHER" id="PTHR37984">
    <property type="entry name" value="PROTEIN CBG26694"/>
    <property type="match status" value="1"/>
</dbReference>
<dbReference type="Gene3D" id="3.30.420.10">
    <property type="entry name" value="Ribonuclease H-like superfamily/Ribonuclease H"/>
    <property type="match status" value="1"/>
</dbReference>
<accession>A0AAW1IWA0</accession>
<dbReference type="AlphaFoldDB" id="A0AAW1IWA0"/>
<reference evidence="2 3" key="1">
    <citation type="journal article" date="2024" name="BMC Genomics">
        <title>De novo assembly and annotation of Popillia japonica's genome with initial clues to its potential as an invasive pest.</title>
        <authorList>
            <person name="Cucini C."/>
            <person name="Boschi S."/>
            <person name="Funari R."/>
            <person name="Cardaioli E."/>
            <person name="Iannotti N."/>
            <person name="Marturano G."/>
            <person name="Paoli F."/>
            <person name="Bruttini M."/>
            <person name="Carapelli A."/>
            <person name="Frati F."/>
            <person name="Nardi F."/>
        </authorList>
    </citation>
    <scope>NUCLEOTIDE SEQUENCE [LARGE SCALE GENOMIC DNA]</scope>
    <source>
        <strain evidence="2">DMR45628</strain>
    </source>
</reference>
<gene>
    <name evidence="2" type="ORF">QE152_g33674</name>
</gene>
<evidence type="ECO:0000259" key="1">
    <source>
        <dbReference type="PROSITE" id="PS50994"/>
    </source>
</evidence>
<evidence type="ECO:0000313" key="2">
    <source>
        <dbReference type="EMBL" id="KAK9694212.1"/>
    </source>
</evidence>
<comment type="caution">
    <text evidence="2">The sequence shown here is derived from an EMBL/GenBank/DDBJ whole genome shotgun (WGS) entry which is preliminary data.</text>
</comment>
<dbReference type="PANTHER" id="PTHR37984:SF5">
    <property type="entry name" value="PROTEIN NYNRIN-LIKE"/>
    <property type="match status" value="1"/>
</dbReference>
<dbReference type="InterPro" id="IPR012337">
    <property type="entry name" value="RNaseH-like_sf"/>
</dbReference>